<proteinExistence type="predicted"/>
<evidence type="ECO:0000313" key="3">
    <source>
        <dbReference type="Proteomes" id="UP001147760"/>
    </source>
</evidence>
<dbReference type="OrthoDB" id="3555317at2759"/>
<sequence>MSSNLSVPGTDSNSLPRKSGESEGYSSTPDDLRRLRTGKRGRPPIDPTQKGLVERRRDQVRKAQRAYRSRKEEEASFRMDYVQVLENRICRMRQSFFQLISHVTKTEITRRQPGLTHELQNIVRDFLSASQITEPFDESQRHGHTYHDHLGGDSNLEGPVVFPNIGTPCITKLAEPATVPIEPPIPTFAPPLGPPPPFFETKATIPRNFAQRLYFSCIKRAHDLLTNPHADGTEVARVFRYSFHYSDANTMTSTFEVLLRTDADYQTAYVYSFGGAGTHYKNSQTDLGMIQYVQSGQGTSFKCDGDTWFDPRDIEGWLEENGLVIGGGRSRSYICRNPLRLNRVGI</sequence>
<evidence type="ECO:0000256" key="1">
    <source>
        <dbReference type="SAM" id="MobiDB-lite"/>
    </source>
</evidence>
<dbReference type="Gene3D" id="1.20.5.170">
    <property type="match status" value="1"/>
</dbReference>
<organism evidence="2 3">
    <name type="scientific">Penicillium desertorum</name>
    <dbReference type="NCBI Taxonomy" id="1303715"/>
    <lineage>
        <taxon>Eukaryota</taxon>
        <taxon>Fungi</taxon>
        <taxon>Dikarya</taxon>
        <taxon>Ascomycota</taxon>
        <taxon>Pezizomycotina</taxon>
        <taxon>Eurotiomycetes</taxon>
        <taxon>Eurotiomycetidae</taxon>
        <taxon>Eurotiales</taxon>
        <taxon>Aspergillaceae</taxon>
        <taxon>Penicillium</taxon>
    </lineage>
</organism>
<feature type="compositionally biased region" description="Basic and acidic residues" evidence="1">
    <location>
        <begin position="52"/>
        <end position="61"/>
    </location>
</feature>
<dbReference type="PANTHER" id="PTHR40618:SF1">
    <property type="entry name" value="B-ZIP TRANSCRIPTION FACTOR (EUROFUNG)"/>
    <property type="match status" value="1"/>
</dbReference>
<name>A0A9W9WF29_9EURO</name>
<dbReference type="Proteomes" id="UP001147760">
    <property type="component" value="Unassembled WGS sequence"/>
</dbReference>
<dbReference type="AlphaFoldDB" id="A0A9W9WF29"/>
<feature type="region of interest" description="Disordered" evidence="1">
    <location>
        <begin position="1"/>
        <end position="72"/>
    </location>
</feature>
<dbReference type="EMBL" id="JAPWDO010000009">
    <property type="protein sequence ID" value="KAJ5456788.1"/>
    <property type="molecule type" value="Genomic_DNA"/>
</dbReference>
<keyword evidence="3" id="KW-1185">Reference proteome</keyword>
<evidence type="ECO:0008006" key="4">
    <source>
        <dbReference type="Google" id="ProtNLM"/>
    </source>
</evidence>
<gene>
    <name evidence="2" type="ORF">N7530_012062</name>
</gene>
<feature type="compositionally biased region" description="Polar residues" evidence="1">
    <location>
        <begin position="1"/>
        <end position="16"/>
    </location>
</feature>
<reference evidence="2" key="1">
    <citation type="submission" date="2022-12" db="EMBL/GenBank/DDBJ databases">
        <authorList>
            <person name="Petersen C."/>
        </authorList>
    </citation>
    <scope>NUCLEOTIDE SEQUENCE</scope>
    <source>
        <strain evidence="2">IBT 17660</strain>
    </source>
</reference>
<protein>
    <recommendedName>
        <fullName evidence="4">BZIP domain-containing protein</fullName>
    </recommendedName>
</protein>
<accession>A0A9W9WF29</accession>
<evidence type="ECO:0000313" key="2">
    <source>
        <dbReference type="EMBL" id="KAJ5456788.1"/>
    </source>
</evidence>
<dbReference type="PANTHER" id="PTHR40618">
    <property type="entry name" value="B-ZIP TRANSCRIPTION FACTOR (EUROFUNG)-RELATED"/>
    <property type="match status" value="1"/>
</dbReference>
<dbReference type="CDD" id="cd14688">
    <property type="entry name" value="bZIP_YAP"/>
    <property type="match status" value="1"/>
</dbReference>
<reference evidence="2" key="2">
    <citation type="journal article" date="2023" name="IMA Fungus">
        <title>Comparative genomic study of the Penicillium genus elucidates a diverse pangenome and 15 lateral gene transfer events.</title>
        <authorList>
            <person name="Petersen C."/>
            <person name="Sorensen T."/>
            <person name="Nielsen M.R."/>
            <person name="Sondergaard T.E."/>
            <person name="Sorensen J.L."/>
            <person name="Fitzpatrick D.A."/>
            <person name="Frisvad J.C."/>
            <person name="Nielsen K.L."/>
        </authorList>
    </citation>
    <scope>NUCLEOTIDE SEQUENCE</scope>
    <source>
        <strain evidence="2">IBT 17660</strain>
    </source>
</reference>
<comment type="caution">
    <text evidence="2">The sequence shown here is derived from an EMBL/GenBank/DDBJ whole genome shotgun (WGS) entry which is preliminary data.</text>
</comment>